<dbReference type="RefSeq" id="WP_095239069.1">
    <property type="nucleotide sequence ID" value="NZ_BOQS01000001.1"/>
</dbReference>
<name>A0A268RXW3_SHOCL</name>
<evidence type="ECO:0000313" key="1">
    <source>
        <dbReference type="EMBL" id="PAF25128.1"/>
    </source>
</evidence>
<dbReference type="AlphaFoldDB" id="A0A268RXW3"/>
<sequence>MLMILEGINLEEGRIHVELLGKSTADEVKFLSLEFYKVLPPIKLTSFLMEILGWTSVMRYFCMLPMTANPKMGKDRF</sequence>
<proteinExistence type="predicted"/>
<reference evidence="1 2" key="1">
    <citation type="submission" date="2017-07" db="EMBL/GenBank/DDBJ databases">
        <title>Isolation and whole genome analysis of endospore-forming bacteria from heroin.</title>
        <authorList>
            <person name="Kalinowski J."/>
            <person name="Ahrens B."/>
            <person name="Al-Dilaimi A."/>
            <person name="Winkler A."/>
            <person name="Wibberg D."/>
            <person name="Schleenbecker U."/>
            <person name="Ruckert C."/>
            <person name="Wolfel R."/>
            <person name="Grass G."/>
        </authorList>
    </citation>
    <scope>NUCLEOTIDE SEQUENCE [LARGE SCALE GENOMIC DNA]</scope>
    <source>
        <strain evidence="1 2">7523-2</strain>
    </source>
</reference>
<gene>
    <name evidence="1" type="ORF">CHH61_15455</name>
</gene>
<accession>A0A268RXW3</accession>
<dbReference type="Proteomes" id="UP000216133">
    <property type="component" value="Unassembled WGS sequence"/>
</dbReference>
<comment type="caution">
    <text evidence="1">The sequence shown here is derived from an EMBL/GenBank/DDBJ whole genome shotgun (WGS) entry which is preliminary data.</text>
</comment>
<organism evidence="1 2">
    <name type="scientific">Shouchella clausii</name>
    <name type="common">Alkalihalobacillus clausii</name>
    <dbReference type="NCBI Taxonomy" id="79880"/>
    <lineage>
        <taxon>Bacteria</taxon>
        <taxon>Bacillati</taxon>
        <taxon>Bacillota</taxon>
        <taxon>Bacilli</taxon>
        <taxon>Bacillales</taxon>
        <taxon>Bacillaceae</taxon>
        <taxon>Shouchella</taxon>
    </lineage>
</organism>
<evidence type="ECO:0000313" key="2">
    <source>
        <dbReference type="Proteomes" id="UP000216133"/>
    </source>
</evidence>
<dbReference type="EMBL" id="NPBS01000080">
    <property type="protein sequence ID" value="PAF25128.1"/>
    <property type="molecule type" value="Genomic_DNA"/>
</dbReference>
<protein>
    <submittedName>
        <fullName evidence="1">Uncharacterized protein</fullName>
    </submittedName>
</protein>